<dbReference type="Proteomes" id="UP001529275">
    <property type="component" value="Unassembled WGS sequence"/>
</dbReference>
<dbReference type="EMBL" id="JAUDCK010000007">
    <property type="protein sequence ID" value="MDM8195314.1"/>
    <property type="molecule type" value="Genomic_DNA"/>
</dbReference>
<accession>A0ABT7UGQ0</accession>
<dbReference type="Pfam" id="PF19615">
    <property type="entry name" value="DUF6120"/>
    <property type="match status" value="1"/>
</dbReference>
<feature type="transmembrane region" description="Helical" evidence="1">
    <location>
        <begin position="90"/>
        <end position="114"/>
    </location>
</feature>
<name>A0ABT7UGQ0_9FIRM</name>
<evidence type="ECO:0000256" key="1">
    <source>
        <dbReference type="SAM" id="Phobius"/>
    </source>
</evidence>
<proteinExistence type="predicted"/>
<sequence length="139" mass="17372">MKKQKFNNKNTKKYYHQLYTTFPLHNVQEKKFLTFFKTRLHEYERQYPDCSYQDYIYHFGLPEDIVIDFYHHYDHHYAITHMKSRKILQYASIILVPLIMACIIYVLYTTYLYYQNYIESYPLYQEEIIYDYGDIPMYE</sequence>
<protein>
    <submittedName>
        <fullName evidence="2">DUF6120 family protein</fullName>
    </submittedName>
</protein>
<organism evidence="2 3">
    <name type="scientific">Massilimicrobiota timonensis</name>
    <dbReference type="NCBI Taxonomy" id="1776392"/>
    <lineage>
        <taxon>Bacteria</taxon>
        <taxon>Bacillati</taxon>
        <taxon>Bacillota</taxon>
        <taxon>Erysipelotrichia</taxon>
        <taxon>Erysipelotrichales</taxon>
        <taxon>Erysipelotrichaceae</taxon>
        <taxon>Massilimicrobiota</taxon>
    </lineage>
</organism>
<keyword evidence="1" id="KW-0812">Transmembrane</keyword>
<keyword evidence="3" id="KW-1185">Reference proteome</keyword>
<reference evidence="3" key="1">
    <citation type="submission" date="2023-06" db="EMBL/GenBank/DDBJ databases">
        <title>Identification and characterization of horizontal gene transfer across gut microbiota members of farm animals based on homology search.</title>
        <authorList>
            <person name="Zeman M."/>
            <person name="Kubasova T."/>
            <person name="Jahodarova E."/>
            <person name="Nykrynova M."/>
            <person name="Rychlik I."/>
        </authorList>
    </citation>
    <scope>NUCLEOTIDE SEQUENCE [LARGE SCALE GENOMIC DNA]</scope>
    <source>
        <strain evidence="3">ET341</strain>
    </source>
</reference>
<dbReference type="InterPro" id="IPR046123">
    <property type="entry name" value="DUF6120"/>
</dbReference>
<keyword evidence="1" id="KW-0472">Membrane</keyword>
<evidence type="ECO:0000313" key="3">
    <source>
        <dbReference type="Proteomes" id="UP001529275"/>
    </source>
</evidence>
<keyword evidence="1" id="KW-1133">Transmembrane helix</keyword>
<evidence type="ECO:0000313" key="2">
    <source>
        <dbReference type="EMBL" id="MDM8195314.1"/>
    </source>
</evidence>
<gene>
    <name evidence="2" type="ORF">QUV98_03150</name>
</gene>
<comment type="caution">
    <text evidence="2">The sequence shown here is derived from an EMBL/GenBank/DDBJ whole genome shotgun (WGS) entry which is preliminary data.</text>
</comment>
<reference evidence="2 3" key="2">
    <citation type="submission" date="2023-06" db="EMBL/GenBank/DDBJ databases">
        <authorList>
            <person name="Zeman M."/>
            <person name="Kubasova T."/>
            <person name="Jahodarova E."/>
            <person name="Nykrynova M."/>
            <person name="Rychlik I."/>
        </authorList>
    </citation>
    <scope>NUCLEOTIDE SEQUENCE [LARGE SCALE GENOMIC DNA]</scope>
    <source>
        <strain evidence="2 3">ET341</strain>
    </source>
</reference>
<dbReference type="RefSeq" id="WP_087244135.1">
    <property type="nucleotide sequence ID" value="NZ_JAUDCK010000007.1"/>
</dbReference>